<dbReference type="SMART" id="SM00042">
    <property type="entry name" value="CUB"/>
    <property type="match status" value="1"/>
</dbReference>
<organism evidence="4 5">
    <name type="scientific">Clonorchis sinensis</name>
    <name type="common">Chinese liver fluke</name>
    <dbReference type="NCBI Taxonomy" id="79923"/>
    <lineage>
        <taxon>Eukaryota</taxon>
        <taxon>Metazoa</taxon>
        <taxon>Spiralia</taxon>
        <taxon>Lophotrochozoa</taxon>
        <taxon>Platyhelminthes</taxon>
        <taxon>Trematoda</taxon>
        <taxon>Digenea</taxon>
        <taxon>Opisthorchiida</taxon>
        <taxon>Opisthorchiata</taxon>
        <taxon>Opisthorchiidae</taxon>
        <taxon>Clonorchis</taxon>
    </lineage>
</organism>
<evidence type="ECO:0000256" key="1">
    <source>
        <dbReference type="ARBA" id="ARBA00022737"/>
    </source>
</evidence>
<dbReference type="CDD" id="cd00041">
    <property type="entry name" value="CUB"/>
    <property type="match status" value="1"/>
</dbReference>
<name>A0A3R7DBF7_CLOSI</name>
<keyword evidence="1" id="KW-0677">Repeat</keyword>
<dbReference type="InterPro" id="IPR035914">
    <property type="entry name" value="Sperma_CUB_dom_sf"/>
</dbReference>
<dbReference type="EMBL" id="NIRI02000042">
    <property type="protein sequence ID" value="KAG5448251.1"/>
    <property type="molecule type" value="Genomic_DNA"/>
</dbReference>
<dbReference type="SUPFAM" id="SSF49854">
    <property type="entry name" value="Spermadhesin, CUB domain"/>
    <property type="match status" value="1"/>
</dbReference>
<comment type="caution">
    <text evidence="4">The sequence shown here is derived from an EMBL/GenBank/DDBJ whole genome shotgun (WGS) entry which is preliminary data.</text>
</comment>
<evidence type="ECO:0000313" key="4">
    <source>
        <dbReference type="EMBL" id="KAG5448251.1"/>
    </source>
</evidence>
<reference evidence="4 5" key="1">
    <citation type="journal article" date="2018" name="Biotechnol. Adv.">
        <title>Improved genomic resources and new bioinformatic workflow for the carcinogenic parasite Clonorchis sinensis: Biotechnological implications.</title>
        <authorList>
            <person name="Wang D."/>
            <person name="Korhonen P.K."/>
            <person name="Gasser R.B."/>
            <person name="Young N.D."/>
        </authorList>
    </citation>
    <scope>NUCLEOTIDE SEQUENCE [LARGE SCALE GENOMIC DNA]</scope>
    <source>
        <strain evidence="4">Cs-k2</strain>
    </source>
</reference>
<accession>A0A3R7DBF7</accession>
<dbReference type="InParanoid" id="A0A3R7DBF7"/>
<dbReference type="OrthoDB" id="6345439at2759"/>
<gene>
    <name evidence="4" type="ORF">CSKR_105751</name>
</gene>
<dbReference type="Proteomes" id="UP000286415">
    <property type="component" value="Unassembled WGS sequence"/>
</dbReference>
<evidence type="ECO:0000256" key="2">
    <source>
        <dbReference type="ARBA" id="ARBA00023157"/>
    </source>
</evidence>
<dbReference type="PANTHER" id="PTHR24251">
    <property type="entry name" value="OVOCHYMASE-RELATED"/>
    <property type="match status" value="1"/>
</dbReference>
<protein>
    <submittedName>
        <fullName evidence="4">CUB and sushi domain-containing protein 3</fullName>
    </submittedName>
</protein>
<dbReference type="FunFam" id="2.60.120.290:FF:000005">
    <property type="entry name" value="Procollagen C-endopeptidase enhancer 1"/>
    <property type="match status" value="1"/>
</dbReference>
<comment type="caution">
    <text evidence="3">Lacks conserved residue(s) required for the propagation of feature annotation.</text>
</comment>
<evidence type="ECO:0000313" key="5">
    <source>
        <dbReference type="Proteomes" id="UP000286415"/>
    </source>
</evidence>
<evidence type="ECO:0000256" key="3">
    <source>
        <dbReference type="PROSITE-ProRule" id="PRU00059"/>
    </source>
</evidence>
<dbReference type="STRING" id="79923.A0A3R7DBF7"/>
<dbReference type="Gene3D" id="2.60.120.290">
    <property type="entry name" value="Spermadhesin, CUB domain"/>
    <property type="match status" value="1"/>
</dbReference>
<dbReference type="AlphaFoldDB" id="A0A3R7DBF7"/>
<dbReference type="Pfam" id="PF00431">
    <property type="entry name" value="CUB"/>
    <property type="match status" value="1"/>
</dbReference>
<reference evidence="4 5" key="2">
    <citation type="journal article" date="2021" name="Genomics">
        <title>High-quality reference genome for Clonorchis sinensis.</title>
        <authorList>
            <person name="Young N.D."/>
            <person name="Stroehlein A.J."/>
            <person name="Kinkar L."/>
            <person name="Wang T."/>
            <person name="Sohn W.M."/>
            <person name="Chang B.C.H."/>
            <person name="Kaur P."/>
            <person name="Weisz D."/>
            <person name="Dudchenko O."/>
            <person name="Aiden E.L."/>
            <person name="Korhonen P.K."/>
            <person name="Gasser R.B."/>
        </authorList>
    </citation>
    <scope>NUCLEOTIDE SEQUENCE [LARGE SCALE GENOMIC DNA]</scope>
    <source>
        <strain evidence="4">Cs-k2</strain>
    </source>
</reference>
<keyword evidence="5" id="KW-1185">Reference proteome</keyword>
<dbReference type="PROSITE" id="PS01180">
    <property type="entry name" value="CUB"/>
    <property type="match status" value="1"/>
</dbReference>
<sequence length="120" mass="13467">MDLTKNSCFFVLREAEGRLTSPDHPLKYPGNLTCMWIIARPVGCTIQLTISNFSLEKGFDFLNMYDGTDIPPALLGKWSGYDVPPVVQSTTNHLVLLMTSDKFLEFSGFTANYTSCKFDL</sequence>
<proteinExistence type="predicted"/>
<dbReference type="InterPro" id="IPR000859">
    <property type="entry name" value="CUB_dom"/>
</dbReference>
<keyword evidence="2" id="KW-1015">Disulfide bond</keyword>